<dbReference type="Proteomes" id="UP000298030">
    <property type="component" value="Unassembled WGS sequence"/>
</dbReference>
<organism evidence="1 2">
    <name type="scientific">Coprinellus micaceus</name>
    <name type="common">Glistening ink-cap mushroom</name>
    <name type="synonym">Coprinus micaceus</name>
    <dbReference type="NCBI Taxonomy" id="71717"/>
    <lineage>
        <taxon>Eukaryota</taxon>
        <taxon>Fungi</taxon>
        <taxon>Dikarya</taxon>
        <taxon>Basidiomycota</taxon>
        <taxon>Agaricomycotina</taxon>
        <taxon>Agaricomycetes</taxon>
        <taxon>Agaricomycetidae</taxon>
        <taxon>Agaricales</taxon>
        <taxon>Agaricineae</taxon>
        <taxon>Psathyrellaceae</taxon>
        <taxon>Coprinellus</taxon>
    </lineage>
</organism>
<reference evidence="1 2" key="1">
    <citation type="journal article" date="2019" name="Nat. Ecol. Evol.">
        <title>Megaphylogeny resolves global patterns of mushroom evolution.</title>
        <authorList>
            <person name="Varga T."/>
            <person name="Krizsan K."/>
            <person name="Foldi C."/>
            <person name="Dima B."/>
            <person name="Sanchez-Garcia M."/>
            <person name="Sanchez-Ramirez S."/>
            <person name="Szollosi G.J."/>
            <person name="Szarkandi J.G."/>
            <person name="Papp V."/>
            <person name="Albert L."/>
            <person name="Andreopoulos W."/>
            <person name="Angelini C."/>
            <person name="Antonin V."/>
            <person name="Barry K.W."/>
            <person name="Bougher N.L."/>
            <person name="Buchanan P."/>
            <person name="Buyck B."/>
            <person name="Bense V."/>
            <person name="Catcheside P."/>
            <person name="Chovatia M."/>
            <person name="Cooper J."/>
            <person name="Damon W."/>
            <person name="Desjardin D."/>
            <person name="Finy P."/>
            <person name="Geml J."/>
            <person name="Haridas S."/>
            <person name="Hughes K."/>
            <person name="Justo A."/>
            <person name="Karasinski D."/>
            <person name="Kautmanova I."/>
            <person name="Kiss B."/>
            <person name="Kocsube S."/>
            <person name="Kotiranta H."/>
            <person name="LaButti K.M."/>
            <person name="Lechner B.E."/>
            <person name="Liimatainen K."/>
            <person name="Lipzen A."/>
            <person name="Lukacs Z."/>
            <person name="Mihaltcheva S."/>
            <person name="Morgado L.N."/>
            <person name="Niskanen T."/>
            <person name="Noordeloos M.E."/>
            <person name="Ohm R.A."/>
            <person name="Ortiz-Santana B."/>
            <person name="Ovrebo C."/>
            <person name="Racz N."/>
            <person name="Riley R."/>
            <person name="Savchenko A."/>
            <person name="Shiryaev A."/>
            <person name="Soop K."/>
            <person name="Spirin V."/>
            <person name="Szebenyi C."/>
            <person name="Tomsovsky M."/>
            <person name="Tulloss R.E."/>
            <person name="Uehling J."/>
            <person name="Grigoriev I.V."/>
            <person name="Vagvolgyi C."/>
            <person name="Papp T."/>
            <person name="Martin F.M."/>
            <person name="Miettinen O."/>
            <person name="Hibbett D.S."/>
            <person name="Nagy L.G."/>
        </authorList>
    </citation>
    <scope>NUCLEOTIDE SEQUENCE [LARGE SCALE GENOMIC DNA]</scope>
    <source>
        <strain evidence="1 2">FP101781</strain>
    </source>
</reference>
<dbReference type="EMBL" id="QPFP01000004">
    <property type="protein sequence ID" value="TEB37256.1"/>
    <property type="molecule type" value="Genomic_DNA"/>
</dbReference>
<gene>
    <name evidence="1" type="ORF">FA13DRAFT_893468</name>
</gene>
<comment type="caution">
    <text evidence="1">The sequence shown here is derived from an EMBL/GenBank/DDBJ whole genome shotgun (WGS) entry which is preliminary data.</text>
</comment>
<evidence type="ECO:0000313" key="1">
    <source>
        <dbReference type="EMBL" id="TEB37256.1"/>
    </source>
</evidence>
<name>A0A4Y7TSW7_COPMI</name>
<keyword evidence="2" id="KW-1185">Reference proteome</keyword>
<dbReference type="OrthoDB" id="2914213at2759"/>
<dbReference type="STRING" id="71717.A0A4Y7TSW7"/>
<accession>A0A4Y7TSW7</accession>
<sequence length="432" mass="47622">MTLDTMRLPFELVESIVENLSGDAPSLRACALTSSTFLETSQRRLFDTLVVTPPPCNQAKKPPRISPTTKLYDLLIQSPHLSNYIHHLRLENVGVVTANVHGINTHWIAQDADFALLLPLLPAVKSLVWHSGMCGLNWYALTPTTRQALQQAFMQWPLERFEVTAMVNLPLPVIKTMKNLRHLSLSVTHFVERELPANAISCRLVGGEVEEKLLPLGSLSIMDPSRHLMSALTSWVVENVELSNLEALSWNTYGSYFPKGDDMVEMLKILEPAAGSIRTLEVAPSLDGTSTAAIPSLSVPSLDYPNLESLTLGFELSPHGESSCLWFKTSFSNVTSSRSIGNLERVRVRCHVAQESPSVSFDPEVWGLQDALMHPATGEMKVKRLKEVDVQLHSVYSVAKGEMGKVRGGIVEGMGSLPKRVKVNVTEPLGEV</sequence>
<evidence type="ECO:0000313" key="2">
    <source>
        <dbReference type="Proteomes" id="UP000298030"/>
    </source>
</evidence>
<protein>
    <recommendedName>
        <fullName evidence="3">F-box domain-containing protein</fullName>
    </recommendedName>
</protein>
<evidence type="ECO:0008006" key="3">
    <source>
        <dbReference type="Google" id="ProtNLM"/>
    </source>
</evidence>
<dbReference type="AlphaFoldDB" id="A0A4Y7TSW7"/>
<proteinExistence type="predicted"/>